<evidence type="ECO:0000256" key="4">
    <source>
        <dbReference type="ARBA" id="ARBA00022723"/>
    </source>
</evidence>
<dbReference type="Pfam" id="PF20511">
    <property type="entry name" value="PMI_typeI_cat"/>
    <property type="match status" value="1"/>
</dbReference>
<dbReference type="GO" id="GO:0005975">
    <property type="term" value="P:carbohydrate metabolic process"/>
    <property type="evidence" value="ECO:0007669"/>
    <property type="project" value="InterPro"/>
</dbReference>
<dbReference type="Gene3D" id="2.60.120.10">
    <property type="entry name" value="Jelly Rolls"/>
    <property type="match status" value="2"/>
</dbReference>
<comment type="caution">
    <text evidence="10">The sequence shown here is derived from an EMBL/GenBank/DDBJ whole genome shotgun (WGS) entry which is preliminary data.</text>
</comment>
<feature type="domain" description="Phosphomannose isomerase type I catalytic" evidence="9">
    <location>
        <begin position="4"/>
        <end position="132"/>
    </location>
</feature>
<evidence type="ECO:0000256" key="7">
    <source>
        <dbReference type="PIRSR" id="PIRSR001480-1"/>
    </source>
</evidence>
<dbReference type="SUPFAM" id="SSF51182">
    <property type="entry name" value="RmlC-like cupins"/>
    <property type="match status" value="1"/>
</dbReference>
<comment type="similarity">
    <text evidence="2">Belongs to the mannose-6-phosphate isomerase type 1 family.</text>
</comment>
<gene>
    <name evidence="10" type="ORF">BKA05_002964</name>
</gene>
<protein>
    <recommendedName>
        <fullName evidence="3">mannose-6-phosphate isomerase</fullName>
        <ecNumber evidence="3">5.3.1.8</ecNumber>
    </recommendedName>
</protein>
<dbReference type="InterPro" id="IPR011051">
    <property type="entry name" value="RmlC_Cupin_sf"/>
</dbReference>
<dbReference type="InterPro" id="IPR001250">
    <property type="entry name" value="Man6P_Isoase-1"/>
</dbReference>
<evidence type="ECO:0000256" key="6">
    <source>
        <dbReference type="ARBA" id="ARBA00023235"/>
    </source>
</evidence>
<feature type="active site" evidence="7">
    <location>
        <position position="262"/>
    </location>
</feature>
<dbReference type="InterPro" id="IPR046457">
    <property type="entry name" value="PMI_typeI_cat"/>
</dbReference>
<feature type="binding site" evidence="8">
    <location>
        <position position="81"/>
    </location>
    <ligand>
        <name>Zn(2+)</name>
        <dbReference type="ChEBI" id="CHEBI:29105"/>
    </ligand>
</feature>
<dbReference type="NCBIfam" id="TIGR00218">
    <property type="entry name" value="manA"/>
    <property type="match status" value="1"/>
</dbReference>
<dbReference type="GO" id="GO:0004476">
    <property type="term" value="F:mannose-6-phosphate isomerase activity"/>
    <property type="evidence" value="ECO:0007669"/>
    <property type="project" value="UniProtKB-EC"/>
</dbReference>
<dbReference type="PANTHER" id="PTHR10309">
    <property type="entry name" value="MANNOSE-6-PHOSPHATE ISOMERASE"/>
    <property type="match status" value="1"/>
</dbReference>
<comment type="catalytic activity">
    <reaction evidence="1">
        <text>D-mannose 6-phosphate = D-fructose 6-phosphate</text>
        <dbReference type="Rhea" id="RHEA:12356"/>
        <dbReference type="ChEBI" id="CHEBI:58735"/>
        <dbReference type="ChEBI" id="CHEBI:61527"/>
        <dbReference type="EC" id="5.3.1.8"/>
    </reaction>
</comment>
<dbReference type="Proteomes" id="UP000537326">
    <property type="component" value="Unassembled WGS sequence"/>
</dbReference>
<proteinExistence type="inferred from homology"/>
<dbReference type="AlphaFoldDB" id="A0A7Y9YI61"/>
<evidence type="ECO:0000256" key="8">
    <source>
        <dbReference type="PIRSR" id="PIRSR001480-2"/>
    </source>
</evidence>
<dbReference type="GO" id="GO:0008270">
    <property type="term" value="F:zinc ion binding"/>
    <property type="evidence" value="ECO:0007669"/>
    <property type="project" value="InterPro"/>
</dbReference>
<dbReference type="PRINTS" id="PR00714">
    <property type="entry name" value="MAN6PISMRASE"/>
</dbReference>
<dbReference type="InterPro" id="IPR014710">
    <property type="entry name" value="RmlC-like_jellyroll"/>
</dbReference>
<keyword evidence="11" id="KW-1185">Reference proteome</keyword>
<evidence type="ECO:0000256" key="3">
    <source>
        <dbReference type="ARBA" id="ARBA00011956"/>
    </source>
</evidence>
<name>A0A7Y9YI61_9ACTN</name>
<dbReference type="CDD" id="cd07011">
    <property type="entry name" value="cupin_PMI_type_I_N"/>
    <property type="match status" value="1"/>
</dbReference>
<dbReference type="GO" id="GO:0009298">
    <property type="term" value="P:GDP-mannose biosynthetic process"/>
    <property type="evidence" value="ECO:0007669"/>
    <property type="project" value="InterPro"/>
</dbReference>
<dbReference type="GO" id="GO:0005829">
    <property type="term" value="C:cytosol"/>
    <property type="evidence" value="ECO:0007669"/>
    <property type="project" value="TreeGrafter"/>
</dbReference>
<sequence length="394" mass="42308">MHLLDCPTQDYAWGTAQDIPFFLARPSTGAPVAEVWMGTHPLGPAMVAGPHGTVPLSDLAGELPFMMKILSAARPLSIQVHPNAELARKGFEAEEAAGVPLEAPHRLYKDANPKPEMVYALTAFDTLVGFRPTAEILRILSPLDHPVAQRMVDQLTRNPGFHGIVKMLERLLMEPPSVHEVHQIVALCHARLGLGLDIKRAYTSVVEIAPHYPGDVGVIVSMLLNRLTLQPGEAAYLGAGIIHAHLSGMCVEVMVNSDNVLRAGLTPKHLDPAGVVASIDAEMSRLARVTPELVGASVDVFEPGEGEFGLAVAQTSPADRDGVELPELDARILVCTGGEVELTNAHGETLRLTRGAVMYAGPEDGALRVRGTGEVAQAYHPAQEGRRRRMLDLV</sequence>
<feature type="binding site" evidence="8">
    <location>
        <position position="79"/>
    </location>
    <ligand>
        <name>Zn(2+)</name>
        <dbReference type="ChEBI" id="CHEBI:29105"/>
    </ligand>
</feature>
<keyword evidence="5 8" id="KW-0862">Zinc</keyword>
<dbReference type="InterPro" id="IPR016305">
    <property type="entry name" value="Mannose-6-P_Isomerase"/>
</dbReference>
<dbReference type="PIRSF" id="PIRSF001480">
    <property type="entry name" value="Mannose-6-phosphate_isomerase"/>
    <property type="match status" value="1"/>
</dbReference>
<dbReference type="Gene3D" id="1.10.441.10">
    <property type="entry name" value="Phosphomannose Isomerase, domain 2"/>
    <property type="match status" value="1"/>
</dbReference>
<accession>A0A7Y9YI61</accession>
<dbReference type="EMBL" id="JACBZI010000001">
    <property type="protein sequence ID" value="NYI11449.1"/>
    <property type="molecule type" value="Genomic_DNA"/>
</dbReference>
<dbReference type="PANTHER" id="PTHR10309:SF0">
    <property type="entry name" value="MANNOSE-6-PHOSPHATE ISOMERASE"/>
    <property type="match status" value="1"/>
</dbReference>
<evidence type="ECO:0000256" key="2">
    <source>
        <dbReference type="ARBA" id="ARBA00010772"/>
    </source>
</evidence>
<feature type="binding site" evidence="8">
    <location>
        <position position="116"/>
    </location>
    <ligand>
        <name>Zn(2+)</name>
        <dbReference type="ChEBI" id="CHEBI:29105"/>
    </ligand>
</feature>
<keyword evidence="6 10" id="KW-0413">Isomerase</keyword>
<feature type="binding site" evidence="8">
    <location>
        <position position="243"/>
    </location>
    <ligand>
        <name>Zn(2+)</name>
        <dbReference type="ChEBI" id="CHEBI:29105"/>
    </ligand>
</feature>
<comment type="cofactor">
    <cofactor evidence="8">
        <name>Zn(2+)</name>
        <dbReference type="ChEBI" id="CHEBI:29105"/>
    </cofactor>
    <text evidence="8">Binds 1 zinc ion per subunit.</text>
</comment>
<dbReference type="EC" id="5.3.1.8" evidence="3"/>
<dbReference type="RefSeq" id="WP_179532138.1">
    <property type="nucleotide sequence ID" value="NZ_BAAAPP010000008.1"/>
</dbReference>
<reference evidence="10 11" key="1">
    <citation type="submission" date="2020-07" db="EMBL/GenBank/DDBJ databases">
        <title>Sequencing the genomes of 1000 actinobacteria strains.</title>
        <authorList>
            <person name="Klenk H.-P."/>
        </authorList>
    </citation>
    <scope>NUCLEOTIDE SEQUENCE [LARGE SCALE GENOMIC DNA]</scope>
    <source>
        <strain evidence="10 11">DSM 18248</strain>
    </source>
</reference>
<evidence type="ECO:0000313" key="11">
    <source>
        <dbReference type="Proteomes" id="UP000537326"/>
    </source>
</evidence>
<evidence type="ECO:0000256" key="5">
    <source>
        <dbReference type="ARBA" id="ARBA00022833"/>
    </source>
</evidence>
<evidence type="ECO:0000256" key="1">
    <source>
        <dbReference type="ARBA" id="ARBA00000757"/>
    </source>
</evidence>
<organism evidence="10 11">
    <name type="scientific">Nocardioides marinus</name>
    <dbReference type="NCBI Taxonomy" id="374514"/>
    <lineage>
        <taxon>Bacteria</taxon>
        <taxon>Bacillati</taxon>
        <taxon>Actinomycetota</taxon>
        <taxon>Actinomycetes</taxon>
        <taxon>Propionibacteriales</taxon>
        <taxon>Nocardioidaceae</taxon>
        <taxon>Nocardioides</taxon>
    </lineage>
</organism>
<evidence type="ECO:0000313" key="10">
    <source>
        <dbReference type="EMBL" id="NYI11449.1"/>
    </source>
</evidence>
<keyword evidence="4 8" id="KW-0479">Metal-binding</keyword>
<evidence type="ECO:0000259" key="9">
    <source>
        <dbReference type="Pfam" id="PF20511"/>
    </source>
</evidence>